<evidence type="ECO:0000313" key="1">
    <source>
        <dbReference type="EMBL" id="CAK9085190.1"/>
    </source>
</evidence>
<dbReference type="EMBL" id="CAXAMM010039253">
    <property type="protein sequence ID" value="CAK9085190.1"/>
    <property type="molecule type" value="Genomic_DNA"/>
</dbReference>
<evidence type="ECO:0008006" key="3">
    <source>
        <dbReference type="Google" id="ProtNLM"/>
    </source>
</evidence>
<dbReference type="InterPro" id="IPR016024">
    <property type="entry name" value="ARM-type_fold"/>
</dbReference>
<dbReference type="Gene3D" id="1.25.10.10">
    <property type="entry name" value="Leucine-rich Repeat Variant"/>
    <property type="match status" value="1"/>
</dbReference>
<dbReference type="Proteomes" id="UP001642464">
    <property type="component" value="Unassembled WGS sequence"/>
</dbReference>
<dbReference type="SUPFAM" id="SSF48371">
    <property type="entry name" value="ARM repeat"/>
    <property type="match status" value="1"/>
</dbReference>
<organism evidence="1 2">
    <name type="scientific">Durusdinium trenchii</name>
    <dbReference type="NCBI Taxonomy" id="1381693"/>
    <lineage>
        <taxon>Eukaryota</taxon>
        <taxon>Sar</taxon>
        <taxon>Alveolata</taxon>
        <taxon>Dinophyceae</taxon>
        <taxon>Suessiales</taxon>
        <taxon>Symbiodiniaceae</taxon>
        <taxon>Durusdinium</taxon>
    </lineage>
</organism>
<proteinExistence type="predicted"/>
<reference evidence="1 2" key="1">
    <citation type="submission" date="2024-02" db="EMBL/GenBank/DDBJ databases">
        <authorList>
            <person name="Chen Y."/>
            <person name="Shah S."/>
            <person name="Dougan E. K."/>
            <person name="Thang M."/>
            <person name="Chan C."/>
        </authorList>
    </citation>
    <scope>NUCLEOTIDE SEQUENCE [LARGE SCALE GENOMIC DNA]</scope>
</reference>
<dbReference type="InterPro" id="IPR011989">
    <property type="entry name" value="ARM-like"/>
</dbReference>
<comment type="caution">
    <text evidence="1">The sequence shown here is derived from an EMBL/GenBank/DDBJ whole genome shotgun (WGS) entry which is preliminary data.</text>
</comment>
<keyword evidence="2" id="KW-1185">Reference proteome</keyword>
<dbReference type="Pfam" id="PF13646">
    <property type="entry name" value="HEAT_2"/>
    <property type="match status" value="1"/>
</dbReference>
<protein>
    <recommendedName>
        <fullName evidence="3">DUF1015 domain-containing protein</fullName>
    </recommendedName>
</protein>
<dbReference type="Pfam" id="PF06245">
    <property type="entry name" value="DUF1015"/>
    <property type="match status" value="1"/>
</dbReference>
<name>A0ABP0QBF2_9DINO</name>
<dbReference type="PANTHER" id="PTHR36454">
    <property type="entry name" value="LMO2823 PROTEIN"/>
    <property type="match status" value="1"/>
</dbReference>
<accession>A0ABP0QBF2</accession>
<dbReference type="InterPro" id="IPR008323">
    <property type="entry name" value="UCP033563"/>
</dbReference>
<dbReference type="PANTHER" id="PTHR36454:SF1">
    <property type="entry name" value="DUF1015 DOMAIN-CONTAINING PROTEIN"/>
    <property type="match status" value="1"/>
</dbReference>
<gene>
    <name evidence="1" type="ORF">SCF082_LOCUS40365</name>
</gene>
<evidence type="ECO:0000313" key="2">
    <source>
        <dbReference type="Proteomes" id="UP001642464"/>
    </source>
</evidence>
<sequence>MPVNWSMVGQSRFTKQRNAARAESCFVRTPHGRTTTKVQKSPKGRRRCIMKSMMTFAAVVAVLSMSTSAQAGLFGKLKGCGASKCCDCAPTFEPQVCKPTIVRPCHTNIYNYQRSCAKPMACDTCAPTNGCAPCGDAGAGACAPGAGACAPGAAACAPGANACAAPGAGACAPGAAACAPGADACAAPCGNGCAPGAAACAAPCGNGCAPAGAGCAAPCDPGCGAPCDNGCAPADPGCGAPCDPGCGAPCDNACAPAVECCPTVDVCEIAQLIYESQTACYAKHRRRAIHRLGDRYSCVCNPEIMAAFIYALNDADERVREKAADEIGDQLRKNPCCCSSCVVAALTNALADCDRGVRRQAEQALEACGYEIVDGCCEVACDTGCTANGCAPAGCSPAAAPAAPMEAAPKSEGKAPAPAPPEEPKAYFPKRLPAQEARPISARTSLSNLPIQHALVPVDSDAARRISAPNYDEFQSDREVWELLQQEPESVLRVTMAHCHVADLASAPAEGGPEALAHSSSEMQSLVESPRMRRIDGLLWVYEITSPKRSDAPQLGVGGFAATNEIRTESNPDGVIVRNEGIRPEKADGRARLIEATNAYIGTVNLAVSDKSGGLTSELVRISTSQACDYETVDEAGNRHRVWLVTESSEQDQIIKLLAAEPAAYVADGNHRSAAAAQLGKENFLAVFFPTERLGLEPYNRLLPLSDISSDAFLSELEGSFEVERLGTLEEGFRPNGIHEIGVYVQGAWYRLLPKPGSYDENDAAGSIDADIVQQQIIAKILKIEDARDKRINYVGGNKDASYLQARVDSGEFDVAISLAPVTMDQFVAVCEQNQFMPPKSTWFDPKIRSGLVVALLDE</sequence>